<evidence type="ECO:0000313" key="2">
    <source>
        <dbReference type="EMBL" id="RGC44258.1"/>
    </source>
</evidence>
<dbReference type="AlphaFoldDB" id="A0A3E2XIW0"/>
<keyword evidence="3" id="KW-1185">Reference proteome</keyword>
<proteinExistence type="predicted"/>
<keyword evidence="1" id="KW-0472">Membrane</keyword>
<keyword evidence="1" id="KW-0812">Transmembrane</keyword>
<feature type="transmembrane region" description="Helical" evidence="1">
    <location>
        <begin position="17"/>
        <end position="37"/>
    </location>
</feature>
<feature type="transmembrane region" description="Helical" evidence="1">
    <location>
        <begin position="166"/>
        <end position="187"/>
    </location>
</feature>
<evidence type="ECO:0000313" key="3">
    <source>
        <dbReference type="Proteomes" id="UP000261231"/>
    </source>
</evidence>
<feature type="transmembrane region" description="Helical" evidence="1">
    <location>
        <begin position="207"/>
        <end position="226"/>
    </location>
</feature>
<keyword evidence="1" id="KW-1133">Transmembrane helix</keyword>
<dbReference type="EMBL" id="QVFD01000016">
    <property type="protein sequence ID" value="RGC44258.1"/>
    <property type="molecule type" value="Genomic_DNA"/>
</dbReference>
<feature type="transmembrane region" description="Helical" evidence="1">
    <location>
        <begin position="43"/>
        <end position="67"/>
    </location>
</feature>
<evidence type="ECO:0000256" key="1">
    <source>
        <dbReference type="SAM" id="Phobius"/>
    </source>
</evidence>
<protein>
    <submittedName>
        <fullName evidence="2">ABC transporter permease</fullName>
    </submittedName>
</protein>
<dbReference type="OrthoDB" id="1701857at2"/>
<accession>A0A3E2XIW0</accession>
<feature type="transmembrane region" description="Helical" evidence="1">
    <location>
        <begin position="130"/>
        <end position="154"/>
    </location>
</feature>
<name>A0A3E2XIW0_9FIRM</name>
<gene>
    <name evidence="2" type="ORF">DW747_13585</name>
</gene>
<reference evidence="2 3" key="1">
    <citation type="submission" date="2018-08" db="EMBL/GenBank/DDBJ databases">
        <title>A genome reference for cultivated species of the human gut microbiota.</title>
        <authorList>
            <person name="Zou Y."/>
            <person name="Xue W."/>
            <person name="Luo G."/>
        </authorList>
    </citation>
    <scope>NUCLEOTIDE SEQUENCE [LARGE SCALE GENOMIC DNA]</scope>
    <source>
        <strain evidence="2 3">AM28-39</strain>
    </source>
</reference>
<comment type="caution">
    <text evidence="2">The sequence shown here is derived from an EMBL/GenBank/DDBJ whole genome shotgun (WGS) entry which is preliminary data.</text>
</comment>
<feature type="transmembrane region" description="Helical" evidence="1">
    <location>
        <begin position="88"/>
        <end position="110"/>
    </location>
</feature>
<organism evidence="2 3">
    <name type="scientific">Coprococcus catus</name>
    <dbReference type="NCBI Taxonomy" id="116085"/>
    <lineage>
        <taxon>Bacteria</taxon>
        <taxon>Bacillati</taxon>
        <taxon>Bacillota</taxon>
        <taxon>Clostridia</taxon>
        <taxon>Lachnospirales</taxon>
        <taxon>Lachnospiraceae</taxon>
        <taxon>Coprococcus</taxon>
    </lineage>
</organism>
<sequence>MLNLLNTEFYKLFHSRYFWGIVAFNLFLSSVLLLDSIGETSSLFFASLYNVPILFFLAIVFSALFVGNDFGQRTLQSYIIAGHNRGQVLLAKLIAYQIACITILALPLLVHGLIGRVCFKESFVSVSGNLYTVLAVVVSLFAMCLLPFFFALLFRDIEKTLAVPMVLFFLMIFLMNGDQALFISRILPMGQLRLIALQQFTPSMVQFVFTDFLWIFILYFGAYLGFRHSDLK</sequence>
<dbReference type="RefSeq" id="WP_117541276.1">
    <property type="nucleotide sequence ID" value="NZ_QVFD01000016.1"/>
</dbReference>
<dbReference type="Proteomes" id="UP000261231">
    <property type="component" value="Unassembled WGS sequence"/>
</dbReference>